<comment type="caution">
    <text evidence="3">The sequence shown here is derived from an EMBL/GenBank/DDBJ whole genome shotgun (WGS) entry which is preliminary data.</text>
</comment>
<dbReference type="EMBL" id="PDUG01000005">
    <property type="protein sequence ID" value="PIC27810.1"/>
    <property type="molecule type" value="Genomic_DNA"/>
</dbReference>
<reference evidence="4" key="1">
    <citation type="submission" date="2017-10" db="EMBL/GenBank/DDBJ databases">
        <title>Rapid genome shrinkage in a self-fertile nematode reveals novel sperm competition proteins.</title>
        <authorList>
            <person name="Yin D."/>
            <person name="Schwarz E.M."/>
            <person name="Thomas C.G."/>
            <person name="Felde R.L."/>
            <person name="Korf I.F."/>
            <person name="Cutter A.D."/>
            <person name="Schartner C.M."/>
            <person name="Ralston E.J."/>
            <person name="Meyer B.J."/>
            <person name="Haag E.S."/>
        </authorList>
    </citation>
    <scope>NUCLEOTIDE SEQUENCE [LARGE SCALE GENOMIC DNA]</scope>
    <source>
        <strain evidence="4">JU1422</strain>
    </source>
</reference>
<feature type="region of interest" description="Disordered" evidence="1">
    <location>
        <begin position="21"/>
        <end position="53"/>
    </location>
</feature>
<dbReference type="AlphaFoldDB" id="A0A2G5TKJ4"/>
<feature type="chain" id="PRO_5013969412" evidence="2">
    <location>
        <begin position="20"/>
        <end position="318"/>
    </location>
</feature>
<feature type="compositionally biased region" description="Low complexity" evidence="1">
    <location>
        <begin position="183"/>
        <end position="207"/>
    </location>
</feature>
<feature type="region of interest" description="Disordered" evidence="1">
    <location>
        <begin position="150"/>
        <end position="213"/>
    </location>
</feature>
<proteinExistence type="predicted"/>
<feature type="compositionally biased region" description="Low complexity" evidence="1">
    <location>
        <begin position="105"/>
        <end position="115"/>
    </location>
</feature>
<dbReference type="Proteomes" id="UP000230233">
    <property type="component" value="Chromosome V"/>
</dbReference>
<accession>A0A2G5TKJ4</accession>
<keyword evidence="4" id="KW-1185">Reference proteome</keyword>
<feature type="compositionally biased region" description="Polar residues" evidence="1">
    <location>
        <begin position="58"/>
        <end position="70"/>
    </location>
</feature>
<feature type="compositionally biased region" description="Low complexity" evidence="1">
    <location>
        <begin position="164"/>
        <end position="173"/>
    </location>
</feature>
<evidence type="ECO:0000313" key="3">
    <source>
        <dbReference type="EMBL" id="PIC27810.1"/>
    </source>
</evidence>
<evidence type="ECO:0000256" key="2">
    <source>
        <dbReference type="SAM" id="SignalP"/>
    </source>
</evidence>
<protein>
    <submittedName>
        <fullName evidence="3">Uncharacterized protein</fullName>
    </submittedName>
</protein>
<keyword evidence="2" id="KW-0732">Signal</keyword>
<feature type="region of interest" description="Disordered" evidence="1">
    <location>
        <begin position="58"/>
        <end position="77"/>
    </location>
</feature>
<feature type="compositionally biased region" description="Polar residues" evidence="1">
    <location>
        <begin position="21"/>
        <end position="32"/>
    </location>
</feature>
<evidence type="ECO:0000256" key="1">
    <source>
        <dbReference type="SAM" id="MobiDB-lite"/>
    </source>
</evidence>
<feature type="region of interest" description="Disordered" evidence="1">
    <location>
        <begin position="86"/>
        <end position="123"/>
    </location>
</feature>
<name>A0A2G5TKJ4_9PELO</name>
<organism evidence="3 4">
    <name type="scientific">Caenorhabditis nigoni</name>
    <dbReference type="NCBI Taxonomy" id="1611254"/>
    <lineage>
        <taxon>Eukaryota</taxon>
        <taxon>Metazoa</taxon>
        <taxon>Ecdysozoa</taxon>
        <taxon>Nematoda</taxon>
        <taxon>Chromadorea</taxon>
        <taxon>Rhabditida</taxon>
        <taxon>Rhabditina</taxon>
        <taxon>Rhabditomorpha</taxon>
        <taxon>Rhabditoidea</taxon>
        <taxon>Rhabditidae</taxon>
        <taxon>Peloderinae</taxon>
        <taxon>Caenorhabditis</taxon>
    </lineage>
</organism>
<feature type="signal peptide" evidence="2">
    <location>
        <begin position="1"/>
        <end position="19"/>
    </location>
</feature>
<sequence>MMISTRTVLVALIASYVSSAPTSPISHASTATEKAFTKIPDPKTAGTPEMKTITPQSANNVTESDLSTYSPTETETRVTPVVDYKETTTEGASPPTTPEMKKVSDSTVTDSGTSTNATTKAETAVTPFEEKKVTTTTVVYNPTTVTIKSETASTVTEAPPPTNQPNETETPVTQNVDTKETTTAHPTTAETSTDFGSTVTDSGSSTGAPTEAETVVTPYVDVKETTTPMKASTAGNTKLGILLLVITSISENTVTETSPTEAHTEPETAPTPFVEDVTGTASDLMTSSTDPSIITTTMSSHGVSYLLSALVLLISLVL</sequence>
<evidence type="ECO:0000313" key="4">
    <source>
        <dbReference type="Proteomes" id="UP000230233"/>
    </source>
</evidence>
<gene>
    <name evidence="3" type="primary">Cnig_chr_V.g19950</name>
    <name evidence="3" type="ORF">B9Z55_019950</name>
</gene>